<name>A0A922P1U0_9HYPH</name>
<evidence type="ECO:0000259" key="7">
    <source>
        <dbReference type="PROSITE" id="PS50850"/>
    </source>
</evidence>
<dbReference type="GO" id="GO:0022857">
    <property type="term" value="F:transmembrane transporter activity"/>
    <property type="evidence" value="ECO:0007669"/>
    <property type="project" value="InterPro"/>
</dbReference>
<feature type="transmembrane region" description="Helical" evidence="6">
    <location>
        <begin position="251"/>
        <end position="269"/>
    </location>
</feature>
<evidence type="ECO:0000313" key="8">
    <source>
        <dbReference type="EMBL" id="KEQ09805.1"/>
    </source>
</evidence>
<comment type="subcellular location">
    <subcellularLocation>
        <location evidence="1">Cell membrane</location>
        <topology evidence="1">Multi-pass membrane protein</topology>
    </subcellularLocation>
</comment>
<dbReference type="AlphaFoldDB" id="A0A922P1U0"/>
<dbReference type="Proteomes" id="UP000052167">
    <property type="component" value="Unassembled WGS sequence"/>
</dbReference>
<feature type="transmembrane region" description="Helical" evidence="6">
    <location>
        <begin position="306"/>
        <end position="328"/>
    </location>
</feature>
<evidence type="ECO:0000256" key="1">
    <source>
        <dbReference type="ARBA" id="ARBA00004651"/>
    </source>
</evidence>
<gene>
    <name evidence="8" type="ORF">GV68_20850</name>
</gene>
<organism evidence="8 9">
    <name type="scientific">Pseudorhizobium pelagicum</name>
    <dbReference type="NCBI Taxonomy" id="1509405"/>
    <lineage>
        <taxon>Bacteria</taxon>
        <taxon>Pseudomonadati</taxon>
        <taxon>Pseudomonadota</taxon>
        <taxon>Alphaproteobacteria</taxon>
        <taxon>Hyphomicrobiales</taxon>
        <taxon>Rhizobiaceae</taxon>
        <taxon>Rhizobium/Agrobacterium group</taxon>
        <taxon>Pseudorhizobium</taxon>
    </lineage>
</organism>
<evidence type="ECO:0000256" key="3">
    <source>
        <dbReference type="ARBA" id="ARBA00022692"/>
    </source>
</evidence>
<dbReference type="InterPro" id="IPR011701">
    <property type="entry name" value="MFS"/>
</dbReference>
<dbReference type="EMBL" id="JOKJ01000005">
    <property type="protein sequence ID" value="KEQ09805.1"/>
    <property type="molecule type" value="Genomic_DNA"/>
</dbReference>
<feature type="transmembrane region" description="Helical" evidence="6">
    <location>
        <begin position="167"/>
        <end position="188"/>
    </location>
</feature>
<feature type="transmembrane region" description="Helical" evidence="6">
    <location>
        <begin position="213"/>
        <end position="231"/>
    </location>
</feature>
<keyword evidence="9" id="KW-1185">Reference proteome</keyword>
<dbReference type="PROSITE" id="PS50850">
    <property type="entry name" value="MFS"/>
    <property type="match status" value="1"/>
</dbReference>
<dbReference type="Pfam" id="PF07690">
    <property type="entry name" value="MFS_1"/>
    <property type="match status" value="1"/>
</dbReference>
<keyword evidence="2" id="KW-1003">Cell membrane</keyword>
<dbReference type="InterPro" id="IPR050189">
    <property type="entry name" value="MFS_Efflux_Transporters"/>
</dbReference>
<feature type="transmembrane region" description="Helical" evidence="6">
    <location>
        <begin position="12"/>
        <end position="30"/>
    </location>
</feature>
<accession>A0A922P1U0</accession>
<reference evidence="8 9" key="1">
    <citation type="submission" date="2014-06" db="EMBL/GenBank/DDBJ databases">
        <title>Rhizobium pelagicum/R2-400B4.</title>
        <authorList>
            <person name="Kimes N.E."/>
            <person name="Lopez-Perez M."/>
        </authorList>
    </citation>
    <scope>NUCLEOTIDE SEQUENCE [LARGE SCALE GENOMIC DNA]</scope>
    <source>
        <strain evidence="8 9">R2-400B4</strain>
    </source>
</reference>
<dbReference type="GO" id="GO:0005886">
    <property type="term" value="C:plasma membrane"/>
    <property type="evidence" value="ECO:0007669"/>
    <property type="project" value="UniProtKB-SubCell"/>
</dbReference>
<dbReference type="PANTHER" id="PTHR43124">
    <property type="entry name" value="PURINE EFFLUX PUMP PBUE"/>
    <property type="match status" value="1"/>
</dbReference>
<feature type="transmembrane region" description="Helical" evidence="6">
    <location>
        <begin position="42"/>
        <end position="65"/>
    </location>
</feature>
<dbReference type="Gene3D" id="1.20.1250.20">
    <property type="entry name" value="MFS general substrate transporter like domains"/>
    <property type="match status" value="2"/>
</dbReference>
<evidence type="ECO:0000256" key="6">
    <source>
        <dbReference type="SAM" id="Phobius"/>
    </source>
</evidence>
<feature type="transmembrane region" description="Helical" evidence="6">
    <location>
        <begin position="340"/>
        <end position="359"/>
    </location>
</feature>
<keyword evidence="3 6" id="KW-0812">Transmembrane</keyword>
<dbReference type="PANTHER" id="PTHR43124:SF10">
    <property type="entry name" value="PURINE EFFLUX PUMP PBUE"/>
    <property type="match status" value="1"/>
</dbReference>
<keyword evidence="5 6" id="KW-0472">Membrane</keyword>
<keyword evidence="4 6" id="KW-1133">Transmembrane helix</keyword>
<evidence type="ECO:0000256" key="4">
    <source>
        <dbReference type="ARBA" id="ARBA00022989"/>
    </source>
</evidence>
<proteinExistence type="predicted"/>
<dbReference type="InterPro" id="IPR020846">
    <property type="entry name" value="MFS_dom"/>
</dbReference>
<evidence type="ECO:0000313" key="9">
    <source>
        <dbReference type="Proteomes" id="UP000052167"/>
    </source>
</evidence>
<dbReference type="SUPFAM" id="SSF103473">
    <property type="entry name" value="MFS general substrate transporter"/>
    <property type="match status" value="1"/>
</dbReference>
<feature type="transmembrane region" description="Helical" evidence="6">
    <location>
        <begin position="102"/>
        <end position="124"/>
    </location>
</feature>
<feature type="transmembrane region" description="Helical" evidence="6">
    <location>
        <begin position="77"/>
        <end position="96"/>
    </location>
</feature>
<feature type="transmembrane region" description="Helical" evidence="6">
    <location>
        <begin position="365"/>
        <end position="386"/>
    </location>
</feature>
<feature type="transmembrane region" description="Helical" evidence="6">
    <location>
        <begin position="281"/>
        <end position="300"/>
    </location>
</feature>
<feature type="transmembrane region" description="Helical" evidence="6">
    <location>
        <begin position="136"/>
        <end position="161"/>
    </location>
</feature>
<protein>
    <recommendedName>
        <fullName evidence="7">Major facilitator superfamily (MFS) profile domain-containing protein</fullName>
    </recommendedName>
</protein>
<feature type="domain" description="Major facilitator superfamily (MFS) profile" evidence="7">
    <location>
        <begin position="1"/>
        <end position="393"/>
    </location>
</feature>
<evidence type="ECO:0000256" key="5">
    <source>
        <dbReference type="ARBA" id="ARBA00023136"/>
    </source>
</evidence>
<comment type="caution">
    <text evidence="8">The sequence shown here is derived from an EMBL/GenBank/DDBJ whole genome shotgun (WGS) entry which is preliminary data.</text>
</comment>
<sequence length="393" mass="40845">MEHGVIERNRIAIVGFVATAITFGPGRMAYGMFLPQLKEEFAFSAGTAGAIAGLGFAAFLLALFVTGSLTPRFGPRLPLLIGGGFAVAGFALTALAPGMAVLSLGVACASASAGFAWTPFNSMTQQAVPEQYRRRVLSIVSTGTTFGIIAAGVLAMGIAAGGLSWRIAWAAFAAIAPIAVILPMLLLSKQDGFEHGRRVDIRKEFSRLRRREAVPLYGLALSFGATNGTYLSYWIEHISQSGGLPGVPSELIGPVLFIAFGLAGCLGLFTGDVVERRGLRMVLLVLFSGSAASLLLLGFLPGSWAGTLASAALQGICVMCLSAIYSFWSQRLFPDIPAESFTAVLMLYAAGSVIAPPVAGQLGSALGLGPTLALFGAVSIGSLLLVRRVQEAP</sequence>
<evidence type="ECO:0000256" key="2">
    <source>
        <dbReference type="ARBA" id="ARBA00022475"/>
    </source>
</evidence>
<dbReference type="InterPro" id="IPR036259">
    <property type="entry name" value="MFS_trans_sf"/>
</dbReference>